<protein>
    <submittedName>
        <fullName evidence="1">Uncharacterized protein</fullName>
    </submittedName>
</protein>
<dbReference type="Proteomes" id="UP001732700">
    <property type="component" value="Chromosome 4C"/>
</dbReference>
<organism evidence="1 2">
    <name type="scientific">Avena sativa</name>
    <name type="common">Oat</name>
    <dbReference type="NCBI Taxonomy" id="4498"/>
    <lineage>
        <taxon>Eukaryota</taxon>
        <taxon>Viridiplantae</taxon>
        <taxon>Streptophyta</taxon>
        <taxon>Embryophyta</taxon>
        <taxon>Tracheophyta</taxon>
        <taxon>Spermatophyta</taxon>
        <taxon>Magnoliopsida</taxon>
        <taxon>Liliopsida</taxon>
        <taxon>Poales</taxon>
        <taxon>Poaceae</taxon>
        <taxon>BOP clade</taxon>
        <taxon>Pooideae</taxon>
        <taxon>Poodae</taxon>
        <taxon>Poeae</taxon>
        <taxon>Poeae Chloroplast Group 1 (Aveneae type)</taxon>
        <taxon>Aveninae</taxon>
        <taxon>Avena</taxon>
    </lineage>
</organism>
<dbReference type="EnsemblPlants" id="AVESA.00010b.r2.4CG1274060.2">
    <property type="protein sequence ID" value="AVESA.00010b.r2.4CG1274060.2.CDS"/>
    <property type="gene ID" value="AVESA.00010b.r2.4CG1274060"/>
</dbReference>
<accession>A0ACD5WS33</accession>
<reference evidence="1" key="2">
    <citation type="submission" date="2025-09" db="UniProtKB">
        <authorList>
            <consortium name="EnsemblPlants"/>
        </authorList>
    </citation>
    <scope>IDENTIFICATION</scope>
</reference>
<reference evidence="1" key="1">
    <citation type="submission" date="2021-05" db="EMBL/GenBank/DDBJ databases">
        <authorList>
            <person name="Scholz U."/>
            <person name="Mascher M."/>
            <person name="Fiebig A."/>
        </authorList>
    </citation>
    <scope>NUCLEOTIDE SEQUENCE [LARGE SCALE GENOMIC DNA]</scope>
</reference>
<name>A0ACD5WS33_AVESA</name>
<proteinExistence type="predicted"/>
<keyword evidence="2" id="KW-1185">Reference proteome</keyword>
<evidence type="ECO:0000313" key="2">
    <source>
        <dbReference type="Proteomes" id="UP001732700"/>
    </source>
</evidence>
<evidence type="ECO:0000313" key="1">
    <source>
        <dbReference type="EnsemblPlants" id="AVESA.00010b.r2.4CG1274060.2.CDS"/>
    </source>
</evidence>
<sequence>MASGVDRISALPEDVLHHVLRLLPAQEVVRSCVLARCWRGVWRSVPALRFTGTKGWDSADRFVQFVDHLLHLRCAGGVDAPLDSCDFDFDSDGFMQLPANEQHASRWICEAVSQVRAFRIRVVEEQEPSPLADDLRLVSQHITTIELIGIALSDIVADFSGCPALVQLNMEDCDVFVKQISSPSLKHLRIARCYLSEYFRILISVPTLVSLELIECHRGRIPLLGSFPRLDRAIVVLNEDCSDQCSQDRFDDCSAEGETCDGCYYYYGDPEYPESGPFCDRNNSIFLKGLSEATYLELSADYDVIVFNRDLRWCPTFTKLKTLVLNDWCLAAHHNALICFLQHSPILEKLTIQLSKVPPYVIETEGIYKPLGQSVASDRLKMVEVRCADVDMRVHKILNVLTIYGIRLEQINIQHTSRIPGSGCFNFVCTGFS</sequence>